<protein>
    <recommendedName>
        <fullName evidence="6">Citrate synthase</fullName>
    </recommendedName>
</protein>
<dbReference type="Gene3D" id="1.10.230.10">
    <property type="entry name" value="Cytochrome P450-Terp, domain 2"/>
    <property type="match status" value="1"/>
</dbReference>
<feature type="active site" evidence="7">
    <location>
        <position position="259"/>
    </location>
</feature>
<dbReference type="InterPro" id="IPR016143">
    <property type="entry name" value="Citrate_synth-like_sm_a-sub"/>
</dbReference>
<dbReference type="PROSITE" id="PS00480">
    <property type="entry name" value="CITRATE_SYNTHASE"/>
    <property type="match status" value="1"/>
</dbReference>
<dbReference type="Proteomes" id="UP000586042">
    <property type="component" value="Unassembled WGS sequence"/>
</dbReference>
<comment type="caution">
    <text evidence="9">The sequence shown here is derived from an EMBL/GenBank/DDBJ whole genome shotgun (WGS) entry which is preliminary data.</text>
</comment>
<dbReference type="GO" id="GO:0005975">
    <property type="term" value="P:carbohydrate metabolic process"/>
    <property type="evidence" value="ECO:0007669"/>
    <property type="project" value="TreeGrafter"/>
</dbReference>
<sequence>MADKPTKGLADVVAASTALSDIDGKAGRLFYRGYDIHDLAGRATFEETAHLLQRGKLPNREELDAFGEELARGRELGALAAANIAEIAEKQKPMEALRSLVSLSAADDPDRDSIAPDANLRKAARLTAQQPLLVAGYHAARTGGTPPEPNPELSIAGNFLLQVTGREPGARQVEIFDACLVLHADHTMNASTFAARVCAATLSDMHSAIVAAIGTLKGPLHGGANEQVMKTLESLSPDDVARSVREKLAAHEKIMGFGHRVYKTEDPRATHLRRMSQELAEAAGDDTYYRMSKEMEEVVLEEKGLYPNVDFYAATVYHYLGIPTDLFTPVFSISRMAGWTAHVIEQHADNRLIRPDSEYIGERDQKWKPIEER</sequence>
<dbReference type="PANTHER" id="PTHR11739">
    <property type="entry name" value="CITRATE SYNTHASE"/>
    <property type="match status" value="1"/>
</dbReference>
<dbReference type="InterPro" id="IPR016142">
    <property type="entry name" value="Citrate_synth-like_lrg_a-sub"/>
</dbReference>
<keyword evidence="4 6" id="KW-0808">Transferase</keyword>
<evidence type="ECO:0000256" key="3">
    <source>
        <dbReference type="ARBA" id="ARBA00022532"/>
    </source>
</evidence>
<evidence type="ECO:0000256" key="5">
    <source>
        <dbReference type="ARBA" id="ARBA00049288"/>
    </source>
</evidence>
<proteinExistence type="inferred from homology"/>
<dbReference type="EMBL" id="JABWGN010000001">
    <property type="protein sequence ID" value="NUW30299.1"/>
    <property type="molecule type" value="Genomic_DNA"/>
</dbReference>
<evidence type="ECO:0000256" key="4">
    <source>
        <dbReference type="ARBA" id="ARBA00022679"/>
    </source>
</evidence>
<accession>A0A7Y6I2F2</accession>
<dbReference type="PIRSF" id="PIRSF001369">
    <property type="entry name" value="Citrate_synth"/>
    <property type="match status" value="1"/>
</dbReference>
<keyword evidence="10" id="KW-1185">Reference proteome</keyword>
<evidence type="ECO:0000256" key="7">
    <source>
        <dbReference type="PIRSR" id="PIRSR001369-1"/>
    </source>
</evidence>
<evidence type="ECO:0000256" key="6">
    <source>
        <dbReference type="PIRNR" id="PIRNR001369"/>
    </source>
</evidence>
<dbReference type="InterPro" id="IPR024176">
    <property type="entry name" value="Citrate_synthase_bac-typ"/>
</dbReference>
<gene>
    <name evidence="9" type="ORF">HTZ77_02485</name>
</gene>
<dbReference type="InterPro" id="IPR036969">
    <property type="entry name" value="Citrate_synthase_sf"/>
</dbReference>
<dbReference type="GO" id="GO:0036440">
    <property type="term" value="F:citrate synthase activity"/>
    <property type="evidence" value="ECO:0007669"/>
    <property type="project" value="UniProtKB-EC"/>
</dbReference>
<evidence type="ECO:0000313" key="9">
    <source>
        <dbReference type="EMBL" id="NUW30299.1"/>
    </source>
</evidence>
<dbReference type="InterPro" id="IPR002020">
    <property type="entry name" value="Citrate_synthase"/>
</dbReference>
<organism evidence="9 10">
    <name type="scientific">Nonomuraea montanisoli</name>
    <dbReference type="NCBI Taxonomy" id="2741721"/>
    <lineage>
        <taxon>Bacteria</taxon>
        <taxon>Bacillati</taxon>
        <taxon>Actinomycetota</taxon>
        <taxon>Actinomycetes</taxon>
        <taxon>Streptosporangiales</taxon>
        <taxon>Streptosporangiaceae</taxon>
        <taxon>Nonomuraea</taxon>
    </lineage>
</organism>
<dbReference type="GO" id="GO:0006099">
    <property type="term" value="P:tricarboxylic acid cycle"/>
    <property type="evidence" value="ECO:0007669"/>
    <property type="project" value="UniProtKB-UniPathway"/>
</dbReference>
<evidence type="ECO:0000256" key="8">
    <source>
        <dbReference type="RuleBase" id="RU003406"/>
    </source>
</evidence>
<comment type="pathway">
    <text evidence="1">Carbohydrate metabolism; tricarboxylic acid cycle; isocitrate from oxaloacetate: step 1/2.</text>
</comment>
<feature type="active site" evidence="7">
    <location>
        <position position="310"/>
    </location>
</feature>
<dbReference type="RefSeq" id="WP_175587747.1">
    <property type="nucleotide sequence ID" value="NZ_JABWGN010000001.1"/>
</dbReference>
<keyword evidence="3" id="KW-0816">Tricarboxylic acid cycle</keyword>
<comment type="catalytic activity">
    <reaction evidence="5">
        <text>oxaloacetate + acetyl-CoA + H2O = citrate + CoA + H(+)</text>
        <dbReference type="Rhea" id="RHEA:16845"/>
        <dbReference type="ChEBI" id="CHEBI:15377"/>
        <dbReference type="ChEBI" id="CHEBI:15378"/>
        <dbReference type="ChEBI" id="CHEBI:16452"/>
        <dbReference type="ChEBI" id="CHEBI:16947"/>
        <dbReference type="ChEBI" id="CHEBI:57287"/>
        <dbReference type="ChEBI" id="CHEBI:57288"/>
        <dbReference type="EC" id="2.3.3.16"/>
    </reaction>
</comment>
<dbReference type="InterPro" id="IPR019810">
    <property type="entry name" value="Citrate_synthase_AS"/>
</dbReference>
<dbReference type="PANTHER" id="PTHR11739:SF4">
    <property type="entry name" value="CITRATE SYNTHASE, PEROXISOMAL"/>
    <property type="match status" value="1"/>
</dbReference>
<dbReference type="SUPFAM" id="SSF48256">
    <property type="entry name" value="Citrate synthase"/>
    <property type="match status" value="1"/>
</dbReference>
<name>A0A7Y6I2F2_9ACTN</name>
<evidence type="ECO:0000256" key="1">
    <source>
        <dbReference type="ARBA" id="ARBA00004751"/>
    </source>
</evidence>
<dbReference type="InterPro" id="IPR011278">
    <property type="entry name" value="2-MeCitrate/Citrate_synth_II"/>
</dbReference>
<dbReference type="GO" id="GO:0005829">
    <property type="term" value="C:cytosol"/>
    <property type="evidence" value="ECO:0007669"/>
    <property type="project" value="TreeGrafter"/>
</dbReference>
<evidence type="ECO:0000313" key="10">
    <source>
        <dbReference type="Proteomes" id="UP000586042"/>
    </source>
</evidence>
<dbReference type="NCBIfam" id="TIGR01800">
    <property type="entry name" value="cit_synth_II"/>
    <property type="match status" value="1"/>
</dbReference>
<dbReference type="Pfam" id="PF00285">
    <property type="entry name" value="Citrate_synt"/>
    <property type="match status" value="1"/>
</dbReference>
<comment type="similarity">
    <text evidence="2 6 8">Belongs to the citrate synthase family.</text>
</comment>
<reference evidence="9 10" key="1">
    <citation type="submission" date="2020-06" db="EMBL/GenBank/DDBJ databases">
        <title>Nonomuraea sp. SMC257, a novel actinomycete isolated from soil.</title>
        <authorList>
            <person name="Chanama M."/>
        </authorList>
    </citation>
    <scope>NUCLEOTIDE SEQUENCE [LARGE SCALE GENOMIC DNA]</scope>
    <source>
        <strain evidence="9 10">SMC257</strain>
    </source>
</reference>
<dbReference type="UniPathway" id="UPA00223"/>
<evidence type="ECO:0000256" key="2">
    <source>
        <dbReference type="ARBA" id="ARBA00010566"/>
    </source>
</evidence>
<dbReference type="PRINTS" id="PR00143">
    <property type="entry name" value="CITRTSNTHASE"/>
</dbReference>
<dbReference type="FunFam" id="1.10.230.10:FF:000003">
    <property type="entry name" value="Citrate synthase"/>
    <property type="match status" value="1"/>
</dbReference>
<dbReference type="Gene3D" id="1.10.580.10">
    <property type="entry name" value="Citrate Synthase, domain 1"/>
    <property type="match status" value="1"/>
</dbReference>
<dbReference type="AlphaFoldDB" id="A0A7Y6I2F2"/>